<gene>
    <name evidence="3" type="primary">R1A1-elementORF2_127</name>
    <name evidence="2" type="synonym">R1A1-elementORF2_282</name>
    <name evidence="3" type="ORF">AVEN_216842-2_1</name>
    <name evidence="2" type="ORF">AVEN_247082-2_1</name>
</gene>
<dbReference type="GO" id="GO:0071897">
    <property type="term" value="P:DNA biosynthetic process"/>
    <property type="evidence" value="ECO:0007669"/>
    <property type="project" value="UniProtKB-ARBA"/>
</dbReference>
<dbReference type="EMBL" id="BGPR01019415">
    <property type="protein sequence ID" value="GBN81837.1"/>
    <property type="molecule type" value="Genomic_DNA"/>
</dbReference>
<dbReference type="InterPro" id="IPR000477">
    <property type="entry name" value="RT_dom"/>
</dbReference>
<sequence>YILDLICSNMKFSFVVQQHMLHQSAIFDSLWSLLKGETLQKGCPQGSVSGPLLWNIIINNLLDNVSTFSCCETIAFADDLLLGFQGKTLQDLNREAQRILDFVSSWAKTYKLEFNASKSKVMILDRRESNTFTSALTLNGIPLCFVKELKYLVVILDSKCCWKQHILYLSKKCENILLGLNRVARNTFGLKSNVTSLIYKQGIVPFICCGSQIWGTALKKKIICRLLRKMQRRILLRVISGYRTISYEAVFTISGFPPIDIFIVHNRDFKIATKTCIANNQDVCLPVSKMPHPTERSPINLVSYYQNIEDNLPVVCFTDDSKTNSKVGLAFVVFQDHIETEVHQFRIRDECSVFQAELLCIA</sequence>
<evidence type="ECO:0000313" key="2">
    <source>
        <dbReference type="EMBL" id="GBN81837.1"/>
    </source>
</evidence>
<feature type="non-terminal residue" evidence="3">
    <location>
        <position position="1"/>
    </location>
</feature>
<protein>
    <recommendedName>
        <fullName evidence="1">Reverse transcriptase domain-containing protein</fullName>
    </recommendedName>
</protein>
<dbReference type="Proteomes" id="UP000499080">
    <property type="component" value="Unassembled WGS sequence"/>
</dbReference>
<dbReference type="Pfam" id="PF00078">
    <property type="entry name" value="RVT_1"/>
    <property type="match status" value="1"/>
</dbReference>
<organism evidence="3 4">
    <name type="scientific">Araneus ventricosus</name>
    <name type="common">Orbweaver spider</name>
    <name type="synonym">Epeira ventricosa</name>
    <dbReference type="NCBI Taxonomy" id="182803"/>
    <lineage>
        <taxon>Eukaryota</taxon>
        <taxon>Metazoa</taxon>
        <taxon>Ecdysozoa</taxon>
        <taxon>Arthropoda</taxon>
        <taxon>Chelicerata</taxon>
        <taxon>Arachnida</taxon>
        <taxon>Araneae</taxon>
        <taxon>Araneomorphae</taxon>
        <taxon>Entelegynae</taxon>
        <taxon>Araneoidea</taxon>
        <taxon>Araneidae</taxon>
        <taxon>Araneus</taxon>
    </lineage>
</organism>
<evidence type="ECO:0000313" key="3">
    <source>
        <dbReference type="EMBL" id="GBN81842.1"/>
    </source>
</evidence>
<dbReference type="OrthoDB" id="6436830at2759"/>
<evidence type="ECO:0000259" key="1">
    <source>
        <dbReference type="PROSITE" id="PS50878"/>
    </source>
</evidence>
<accession>A0A4Y2S148</accession>
<comment type="caution">
    <text evidence="3">The sequence shown here is derived from an EMBL/GenBank/DDBJ whole genome shotgun (WGS) entry which is preliminary data.</text>
</comment>
<dbReference type="PROSITE" id="PS50878">
    <property type="entry name" value="RT_POL"/>
    <property type="match status" value="1"/>
</dbReference>
<keyword evidence="4" id="KW-1185">Reference proteome</keyword>
<feature type="domain" description="Reverse transcriptase" evidence="1">
    <location>
        <begin position="1"/>
        <end position="143"/>
    </location>
</feature>
<name>A0A4Y2S148_ARAVE</name>
<proteinExistence type="predicted"/>
<dbReference type="InterPro" id="IPR043502">
    <property type="entry name" value="DNA/RNA_pol_sf"/>
</dbReference>
<dbReference type="AlphaFoldDB" id="A0A4Y2S148"/>
<dbReference type="SUPFAM" id="SSF56672">
    <property type="entry name" value="DNA/RNA polymerases"/>
    <property type="match status" value="1"/>
</dbReference>
<dbReference type="PANTHER" id="PTHR33332">
    <property type="entry name" value="REVERSE TRANSCRIPTASE DOMAIN-CONTAINING PROTEIN"/>
    <property type="match status" value="1"/>
</dbReference>
<dbReference type="EMBL" id="BGPR01019417">
    <property type="protein sequence ID" value="GBN81842.1"/>
    <property type="molecule type" value="Genomic_DNA"/>
</dbReference>
<evidence type="ECO:0000313" key="4">
    <source>
        <dbReference type="Proteomes" id="UP000499080"/>
    </source>
</evidence>
<reference evidence="3 4" key="1">
    <citation type="journal article" date="2019" name="Sci. Rep.">
        <title>Orb-weaving spider Araneus ventricosus genome elucidates the spidroin gene catalogue.</title>
        <authorList>
            <person name="Kono N."/>
            <person name="Nakamura H."/>
            <person name="Ohtoshi R."/>
            <person name="Moran D.A.P."/>
            <person name="Shinohara A."/>
            <person name="Yoshida Y."/>
            <person name="Fujiwara M."/>
            <person name="Mori M."/>
            <person name="Tomita M."/>
            <person name="Arakawa K."/>
        </authorList>
    </citation>
    <scope>NUCLEOTIDE SEQUENCE [LARGE SCALE GENOMIC DNA]</scope>
</reference>